<protein>
    <submittedName>
        <fullName evidence="2">Uncharacterized protein</fullName>
    </submittedName>
</protein>
<evidence type="ECO:0000313" key="2">
    <source>
        <dbReference type="EMBL" id="RDY30357.1"/>
    </source>
</evidence>
<organism evidence="2 3">
    <name type="scientific">Lachnotalea glycerini</name>
    <dbReference type="NCBI Taxonomy" id="1763509"/>
    <lineage>
        <taxon>Bacteria</taxon>
        <taxon>Bacillati</taxon>
        <taxon>Bacillota</taxon>
        <taxon>Clostridia</taxon>
        <taxon>Lachnospirales</taxon>
        <taxon>Lachnospiraceae</taxon>
        <taxon>Lachnotalea</taxon>
    </lineage>
</organism>
<proteinExistence type="predicted"/>
<dbReference type="AlphaFoldDB" id="A0A371JCF3"/>
<dbReference type="Proteomes" id="UP000216411">
    <property type="component" value="Unassembled WGS sequence"/>
</dbReference>
<accession>A0A371JCF3</accession>
<keyword evidence="3" id="KW-1185">Reference proteome</keyword>
<keyword evidence="1" id="KW-0732">Signal</keyword>
<dbReference type="RefSeq" id="WP_094377633.1">
    <property type="nucleotide sequence ID" value="NZ_NOKA02000039.1"/>
</dbReference>
<feature type="signal peptide" evidence="1">
    <location>
        <begin position="1"/>
        <end position="28"/>
    </location>
</feature>
<evidence type="ECO:0000313" key="3">
    <source>
        <dbReference type="Proteomes" id="UP000216411"/>
    </source>
</evidence>
<feature type="chain" id="PRO_5016744783" evidence="1">
    <location>
        <begin position="29"/>
        <end position="146"/>
    </location>
</feature>
<dbReference type="OrthoDB" id="2076791at2"/>
<name>A0A371JCF3_9FIRM</name>
<sequence length="146" mass="16443">MMKLKKRILGVLLSLLTVVYMLTVPTMAAEQSTDTSVKEENADSAASSFSYLGTIDSKCNRIWIQNITLLENAKIYLYMPKNNNLDYFQGSVTFRHGLSTQSIDITNLVNDTYVFSNLDAGVWNIFINGSAIGTTRKCAFWFKVVY</sequence>
<evidence type="ECO:0000256" key="1">
    <source>
        <dbReference type="SAM" id="SignalP"/>
    </source>
</evidence>
<dbReference type="EMBL" id="NOKA02000039">
    <property type="protein sequence ID" value="RDY30357.1"/>
    <property type="molecule type" value="Genomic_DNA"/>
</dbReference>
<reference evidence="2 3" key="1">
    <citation type="journal article" date="2017" name="Genome Announc.">
        <title>Draft Genome Sequence of a Sporulating and Motile Strain of Lachnotalea glycerini Isolated from Water in Quebec City, Canada.</title>
        <authorList>
            <person name="Maheux A.F."/>
            <person name="Boudreau D.K."/>
            <person name="Berube E."/>
            <person name="Boissinot M."/>
            <person name="Raymond F."/>
            <person name="Brodeur S."/>
            <person name="Corbeil J."/>
            <person name="Isabel S."/>
            <person name="Omar R.F."/>
            <person name="Bergeron M.G."/>
        </authorList>
    </citation>
    <scope>NUCLEOTIDE SEQUENCE [LARGE SCALE GENOMIC DNA]</scope>
    <source>
        <strain evidence="2 3">CCRI-19302</strain>
    </source>
</reference>
<gene>
    <name evidence="2" type="ORF">CG710_014955</name>
</gene>
<comment type="caution">
    <text evidence="2">The sequence shown here is derived from an EMBL/GenBank/DDBJ whole genome shotgun (WGS) entry which is preliminary data.</text>
</comment>